<protein>
    <submittedName>
        <fullName evidence="1">Uncharacterized protein</fullName>
    </submittedName>
</protein>
<keyword evidence="2" id="KW-1185">Reference proteome</keyword>
<proteinExistence type="predicted"/>
<accession>A0ACC2NUI3</accession>
<name>A0ACC2NUI3_9HYME</name>
<evidence type="ECO:0000313" key="2">
    <source>
        <dbReference type="Proteomes" id="UP001239111"/>
    </source>
</evidence>
<dbReference type="EMBL" id="CM056742">
    <property type="protein sequence ID" value="KAJ8674840.1"/>
    <property type="molecule type" value="Genomic_DNA"/>
</dbReference>
<dbReference type="Proteomes" id="UP001239111">
    <property type="component" value="Chromosome 2"/>
</dbReference>
<gene>
    <name evidence="1" type="ORF">QAD02_010626</name>
</gene>
<comment type="caution">
    <text evidence="1">The sequence shown here is derived from an EMBL/GenBank/DDBJ whole genome shotgun (WGS) entry which is preliminary data.</text>
</comment>
<reference evidence="1" key="1">
    <citation type="submission" date="2023-04" db="EMBL/GenBank/DDBJ databases">
        <title>A chromosome-level genome assembly of the parasitoid wasp Eretmocerus hayati.</title>
        <authorList>
            <person name="Zhong Y."/>
            <person name="Liu S."/>
            <person name="Liu Y."/>
        </authorList>
    </citation>
    <scope>NUCLEOTIDE SEQUENCE</scope>
    <source>
        <strain evidence="1">ZJU_SS_LIU_2023</strain>
    </source>
</reference>
<organism evidence="1 2">
    <name type="scientific">Eretmocerus hayati</name>
    <dbReference type="NCBI Taxonomy" id="131215"/>
    <lineage>
        <taxon>Eukaryota</taxon>
        <taxon>Metazoa</taxon>
        <taxon>Ecdysozoa</taxon>
        <taxon>Arthropoda</taxon>
        <taxon>Hexapoda</taxon>
        <taxon>Insecta</taxon>
        <taxon>Pterygota</taxon>
        <taxon>Neoptera</taxon>
        <taxon>Endopterygota</taxon>
        <taxon>Hymenoptera</taxon>
        <taxon>Apocrita</taxon>
        <taxon>Proctotrupomorpha</taxon>
        <taxon>Chalcidoidea</taxon>
        <taxon>Aphelinidae</taxon>
        <taxon>Aphelininae</taxon>
        <taxon>Eretmocerus</taxon>
    </lineage>
</organism>
<sequence length="567" mass="65024">MEEVDKIIIHSLRQIGCEIEEEVTNLAKFDTDLVIKAVVKCLLIIQPDLDMTPVLPANMAARFRMGATLAQICSDLGYKGDIGYQTFLYSAEADIRRVLMFLMEKMPKESEKVSNEPISAIAQLEKSISHAILSQISAPWLPHYCHKKRTKFSVMTKHPFTPKSLCDAVEESDQGLHHCNTKPSIVEQLPQGQYFVPSVIALNSRTQQIPSSVIEENIDWLNAHYDEKDGFFDQNSDSLSNLLSDIRLGSSRSSQSTSEDGKDLNIDEATDEDKIKAENERLEREIETDQKEIETLNLEIKRLTAAVKKAEKDSELHKEEHKIKKKAYELLTNGEENLEKLRQTIEAQKNKLIDLAQQWENHRLPLIEKYRAEKEKHSSEASVNQKQSEEMRLLKEKEKELLEEIRIKDQQYAQLAAEVQKLPKEVNRSAYTQRILEIINNIRKQKNEIDKILGDMRDVQKEINTVRGKLERSFAVVDEMIFRDARTNETSRKAYKLLAKLHSDCGELVKLVEDTGAIKREIRDLEKQIDIESAKNTGANLERITADLEQMRRETASLTAQLQSKNS</sequence>
<evidence type="ECO:0000313" key="1">
    <source>
        <dbReference type="EMBL" id="KAJ8674840.1"/>
    </source>
</evidence>